<dbReference type="InterPro" id="IPR027417">
    <property type="entry name" value="P-loop_NTPase"/>
</dbReference>
<dbReference type="InterPro" id="IPR015168">
    <property type="entry name" value="SsuA/THI5"/>
</dbReference>
<evidence type="ECO:0000256" key="1">
    <source>
        <dbReference type="ARBA" id="ARBA00022448"/>
    </source>
</evidence>
<dbReference type="Gene3D" id="3.40.190.10">
    <property type="entry name" value="Periplasmic binding protein-like II"/>
    <property type="match status" value="2"/>
</dbReference>
<dbReference type="PROSITE" id="PS00211">
    <property type="entry name" value="ABC_TRANSPORTER_1"/>
    <property type="match status" value="1"/>
</dbReference>
<dbReference type="SMART" id="SM00382">
    <property type="entry name" value="AAA"/>
    <property type="match status" value="1"/>
</dbReference>
<dbReference type="GO" id="GO:0016887">
    <property type="term" value="F:ATP hydrolysis activity"/>
    <property type="evidence" value="ECO:0007669"/>
    <property type="project" value="InterPro"/>
</dbReference>
<name>A0A1F6NV91_9BACT</name>
<accession>A0A1F6NV91</accession>
<dbReference type="InterPro" id="IPR017871">
    <property type="entry name" value="ABC_transporter-like_CS"/>
</dbReference>
<dbReference type="STRING" id="1798704.A3J93_05150"/>
<proteinExistence type="predicted"/>
<organism evidence="5 6">
    <name type="scientific">Candidatus Magasanikbacteria bacterium RIFOXYC2_FULL_42_28</name>
    <dbReference type="NCBI Taxonomy" id="1798704"/>
    <lineage>
        <taxon>Bacteria</taxon>
        <taxon>Candidatus Magasanikiibacteriota</taxon>
    </lineage>
</organism>
<reference evidence="5 6" key="1">
    <citation type="journal article" date="2016" name="Nat. Commun.">
        <title>Thousands of microbial genomes shed light on interconnected biogeochemical processes in an aquifer system.</title>
        <authorList>
            <person name="Anantharaman K."/>
            <person name="Brown C.T."/>
            <person name="Hug L.A."/>
            <person name="Sharon I."/>
            <person name="Castelle C.J."/>
            <person name="Probst A.J."/>
            <person name="Thomas B.C."/>
            <person name="Singh A."/>
            <person name="Wilkins M.J."/>
            <person name="Karaoz U."/>
            <person name="Brodie E.L."/>
            <person name="Williams K.H."/>
            <person name="Hubbard S.S."/>
            <person name="Banfield J.F."/>
        </authorList>
    </citation>
    <scope>NUCLEOTIDE SEQUENCE [LARGE SCALE GENOMIC DNA]</scope>
</reference>
<evidence type="ECO:0000313" key="5">
    <source>
        <dbReference type="EMBL" id="OGH87791.1"/>
    </source>
</evidence>
<dbReference type="PROSITE" id="PS50893">
    <property type="entry name" value="ABC_TRANSPORTER_2"/>
    <property type="match status" value="1"/>
</dbReference>
<keyword evidence="2" id="KW-0547">Nucleotide-binding</keyword>
<evidence type="ECO:0000256" key="2">
    <source>
        <dbReference type="ARBA" id="ARBA00022741"/>
    </source>
</evidence>
<protein>
    <recommendedName>
        <fullName evidence="4">ABC transporter domain-containing protein</fullName>
    </recommendedName>
</protein>
<dbReference type="InterPro" id="IPR050093">
    <property type="entry name" value="ABC_SmlMolc_Importer"/>
</dbReference>
<dbReference type="InterPro" id="IPR003593">
    <property type="entry name" value="AAA+_ATPase"/>
</dbReference>
<keyword evidence="1" id="KW-0813">Transport</keyword>
<dbReference type="SUPFAM" id="SSF52540">
    <property type="entry name" value="P-loop containing nucleoside triphosphate hydrolases"/>
    <property type="match status" value="1"/>
</dbReference>
<comment type="caution">
    <text evidence="5">The sequence shown here is derived from an EMBL/GenBank/DDBJ whole genome shotgun (WGS) entry which is preliminary data.</text>
</comment>
<dbReference type="AlphaFoldDB" id="A0A1F6NV91"/>
<dbReference type="Pfam" id="PF09084">
    <property type="entry name" value="NMT1"/>
    <property type="match status" value="1"/>
</dbReference>
<dbReference type="PANTHER" id="PTHR42781:SF8">
    <property type="entry name" value="BICARBONATE TRANSPORT ATP-BINDING PROTEIN CMPC"/>
    <property type="match status" value="1"/>
</dbReference>
<sequence length="523" mass="58714">MSGISVQKLNKNFGAKKVLEDIYFEVENGEVVAILGPSGCGKTTLLKCILGLEKSDSGEIFVGSTRLTEWLKDNRIAYVPQKYANFNYLTVAQNILAALNGQELNLDSLVESSLKNVGLDKFKTSYPGQLSGGMQQRLALARALASGAGIIAFDEPFSSLDVETRQQMQELILESRSDNKKTMLFVTHDIEEAIFLARKIVVMGTKPGVVREIIDVPFNYPRPSSLRFDEEFQKIRRALSFIVRSEGIKGKLSEGEPIVGRSHKIGLYYWPGNSPFFYAQERGWFENDLLPVEFISFSDNRQKIDFWKSGKIDILNVTIDTALRLKKEIPDTEIIMGLNISRGGDALISRDPISSVKEIKNKRVALEKDEISEFFLRYVLYKNGMNLEDVIVADMKGDEIGAALISGRVDAAVLWEPWLSKTLELSRAHVVATSRDFSVFADVLVARKSFAEENKEEIQKIKMIWQKSVDAYYLNKQDFTRAVAPAVGLSARDLASQLELIEFFDGGTKRVLEIGGEIKDMMR</sequence>
<dbReference type="EMBL" id="MFQZ01000009">
    <property type="protein sequence ID" value="OGH87791.1"/>
    <property type="molecule type" value="Genomic_DNA"/>
</dbReference>
<gene>
    <name evidence="5" type="ORF">A3J93_05150</name>
</gene>
<dbReference type="SUPFAM" id="SSF53850">
    <property type="entry name" value="Periplasmic binding protein-like II"/>
    <property type="match status" value="1"/>
</dbReference>
<dbReference type="InterPro" id="IPR003439">
    <property type="entry name" value="ABC_transporter-like_ATP-bd"/>
</dbReference>
<dbReference type="Proteomes" id="UP000177907">
    <property type="component" value="Unassembled WGS sequence"/>
</dbReference>
<dbReference type="InterPro" id="IPR001638">
    <property type="entry name" value="Solute-binding_3/MltF_N"/>
</dbReference>
<dbReference type="SMART" id="SM00062">
    <property type="entry name" value="PBPb"/>
    <property type="match status" value="1"/>
</dbReference>
<dbReference type="PANTHER" id="PTHR42781">
    <property type="entry name" value="SPERMIDINE/PUTRESCINE IMPORT ATP-BINDING PROTEIN POTA"/>
    <property type="match status" value="1"/>
</dbReference>
<dbReference type="Pfam" id="PF00005">
    <property type="entry name" value="ABC_tran"/>
    <property type="match status" value="1"/>
</dbReference>
<dbReference type="Gene3D" id="3.40.50.300">
    <property type="entry name" value="P-loop containing nucleotide triphosphate hydrolases"/>
    <property type="match status" value="1"/>
</dbReference>
<feature type="domain" description="ABC transporter" evidence="4">
    <location>
        <begin position="4"/>
        <end position="226"/>
    </location>
</feature>
<evidence type="ECO:0000256" key="3">
    <source>
        <dbReference type="ARBA" id="ARBA00022840"/>
    </source>
</evidence>
<evidence type="ECO:0000259" key="4">
    <source>
        <dbReference type="PROSITE" id="PS50893"/>
    </source>
</evidence>
<keyword evidence="3" id="KW-0067">ATP-binding</keyword>
<evidence type="ECO:0000313" key="6">
    <source>
        <dbReference type="Proteomes" id="UP000177907"/>
    </source>
</evidence>
<dbReference type="GO" id="GO:0005524">
    <property type="term" value="F:ATP binding"/>
    <property type="evidence" value="ECO:0007669"/>
    <property type="project" value="UniProtKB-KW"/>
</dbReference>